<comment type="similarity">
    <text evidence="1">Belongs to the cutinase family.</text>
</comment>
<evidence type="ECO:0000256" key="6">
    <source>
        <dbReference type="SAM" id="SignalP"/>
    </source>
</evidence>
<dbReference type="Proteomes" id="UP000276526">
    <property type="component" value="Unassembled WGS sequence"/>
</dbReference>
<feature type="compositionally biased region" description="Low complexity" evidence="5">
    <location>
        <begin position="262"/>
        <end position="271"/>
    </location>
</feature>
<feature type="compositionally biased region" description="Polar residues" evidence="5">
    <location>
        <begin position="148"/>
        <end position="157"/>
    </location>
</feature>
<feature type="region of interest" description="Disordered" evidence="5">
    <location>
        <begin position="636"/>
        <end position="683"/>
    </location>
</feature>
<dbReference type="EMBL" id="PQNK01000018">
    <property type="protein sequence ID" value="RRO85732.1"/>
    <property type="molecule type" value="Genomic_DNA"/>
</dbReference>
<dbReference type="RefSeq" id="WP_125207360.1">
    <property type="nucleotide sequence ID" value="NZ_PQNK01000018.1"/>
</dbReference>
<feature type="region of interest" description="Disordered" evidence="5">
    <location>
        <begin position="389"/>
        <end position="464"/>
    </location>
</feature>
<gene>
    <name evidence="7" type="ORF">CXF48_09785</name>
</gene>
<dbReference type="PANTHER" id="PTHR33630">
    <property type="entry name" value="CUTINASE RV1984C-RELATED-RELATED"/>
    <property type="match status" value="1"/>
</dbReference>
<feature type="signal peptide" evidence="6">
    <location>
        <begin position="1"/>
        <end position="32"/>
    </location>
</feature>
<dbReference type="Pfam" id="PF01083">
    <property type="entry name" value="Cutinase"/>
    <property type="match status" value="1"/>
</dbReference>
<proteinExistence type="inferred from homology"/>
<feature type="chain" id="PRO_5018671446" description="Cutinase family protein" evidence="6">
    <location>
        <begin position="33"/>
        <end position="683"/>
    </location>
</feature>
<feature type="region of interest" description="Disordered" evidence="5">
    <location>
        <begin position="130"/>
        <end position="159"/>
    </location>
</feature>
<dbReference type="AlphaFoldDB" id="A0A3R8QFL8"/>
<feature type="compositionally biased region" description="Polar residues" evidence="5">
    <location>
        <begin position="636"/>
        <end position="647"/>
    </location>
</feature>
<dbReference type="Gene3D" id="3.40.50.1820">
    <property type="entry name" value="alpha/beta hydrolase"/>
    <property type="match status" value="1"/>
</dbReference>
<dbReference type="InterPro" id="IPR000675">
    <property type="entry name" value="Cutinase/axe"/>
</dbReference>
<dbReference type="PANTHER" id="PTHR33630:SF9">
    <property type="entry name" value="CUTINASE 4"/>
    <property type="match status" value="1"/>
</dbReference>
<feature type="compositionally biased region" description="Low complexity" evidence="5">
    <location>
        <begin position="441"/>
        <end position="464"/>
    </location>
</feature>
<keyword evidence="4" id="KW-1015">Disulfide bond</keyword>
<dbReference type="SUPFAM" id="SSF53474">
    <property type="entry name" value="alpha/beta-Hydrolases"/>
    <property type="match status" value="1"/>
</dbReference>
<keyword evidence="2" id="KW-0719">Serine esterase</keyword>
<evidence type="ECO:0000256" key="5">
    <source>
        <dbReference type="SAM" id="MobiDB-lite"/>
    </source>
</evidence>
<sequence length="683" mass="67013">MSIQNNHSAAAVIAAVAAAAACGAMVAGPAAAAPAPTTAPLTAGPSASATPTDSTGPGGDCVDVFTLAVQGTGQSSPGASRTADSGFLAGVFSREATAATGTPGLGGGDYRPALRAGESLFSTLKAAQDAPASPTGAFGSGTGSSTTMGQVPVTTSREGVRTAHEYIPYESSAGGMAGIGHGSYVDSVEGGKKELERRAQEILHACPAMKLALIGYSQGADVVDQTAELIGRGDSAIPAEAVAMVSVYGSPRRAEGMDIIPSTSGTPTSAESGGGSGSSTVDGLEKVTAVPPRGAGLLPAGDHVSGYGRLAGRVASFCAHGDVVCDTPPDSAMARVLARVASQTDISGGDPFRAIEQMGDALALTPMKAVSTGFNEDVRGTDLQTMQVHPSMSISQRIEQASARPAEAVTDTATDAESASESTSASASASSESSPTVRETAAGSARSAGGSAPGLSSGSSGSSDPATAIVGGLGGAAADVAGESLAAVGASDKAVSTAQQSITAVARMGLLGLSAVKAVARETFTPETISQVAAAGLADPAAGLAVLGSKVVASATKVVAPVGMKAAGAAFDIARSEVEDNAGLLQMATDITYWNHFVNHTSYDKAPVTESGASALDYTAGWITAAAADHHDVAAGQSQSTAVSSSARPEVSGSVRAAEKPVTSVTSEVSEPSEPSAVSGGRR</sequence>
<dbReference type="SMART" id="SM01110">
    <property type="entry name" value="Cutinase"/>
    <property type="match status" value="1"/>
</dbReference>
<reference evidence="7 8" key="1">
    <citation type="submission" date="2018-01" db="EMBL/GenBank/DDBJ databases">
        <title>Twenty Corynebacterium bovis Genomes.</title>
        <authorList>
            <person name="Gulvik C.A."/>
        </authorList>
    </citation>
    <scope>NUCLEOTIDE SEQUENCE [LARGE SCALE GENOMIC DNA]</scope>
    <source>
        <strain evidence="7 8">F6900</strain>
    </source>
</reference>
<protein>
    <recommendedName>
        <fullName evidence="9">Cutinase family protein</fullName>
    </recommendedName>
</protein>
<comment type="caution">
    <text evidence="7">The sequence shown here is derived from an EMBL/GenBank/DDBJ whole genome shotgun (WGS) entry which is preliminary data.</text>
</comment>
<feature type="region of interest" description="Disordered" evidence="5">
    <location>
        <begin position="258"/>
        <end position="281"/>
    </location>
</feature>
<name>A0A3R8QFL8_9CORY</name>
<feature type="compositionally biased region" description="Low complexity" evidence="5">
    <location>
        <begin position="661"/>
        <end position="676"/>
    </location>
</feature>
<evidence type="ECO:0000313" key="7">
    <source>
        <dbReference type="EMBL" id="RRO85732.1"/>
    </source>
</evidence>
<organism evidence="7 8">
    <name type="scientific">Corynebacterium bovis</name>
    <dbReference type="NCBI Taxonomy" id="36808"/>
    <lineage>
        <taxon>Bacteria</taxon>
        <taxon>Bacillati</taxon>
        <taxon>Actinomycetota</taxon>
        <taxon>Actinomycetes</taxon>
        <taxon>Mycobacteriales</taxon>
        <taxon>Corynebacteriaceae</taxon>
        <taxon>Corynebacterium</taxon>
    </lineage>
</organism>
<feature type="compositionally biased region" description="Low complexity" evidence="5">
    <location>
        <begin position="406"/>
        <end position="434"/>
    </location>
</feature>
<evidence type="ECO:0000313" key="8">
    <source>
        <dbReference type="Proteomes" id="UP000276526"/>
    </source>
</evidence>
<feature type="region of interest" description="Disordered" evidence="5">
    <location>
        <begin position="33"/>
        <end position="58"/>
    </location>
</feature>
<dbReference type="InterPro" id="IPR029058">
    <property type="entry name" value="AB_hydrolase_fold"/>
</dbReference>
<keyword evidence="6" id="KW-0732">Signal</keyword>
<evidence type="ECO:0000256" key="1">
    <source>
        <dbReference type="ARBA" id="ARBA00007534"/>
    </source>
</evidence>
<evidence type="ECO:0000256" key="2">
    <source>
        <dbReference type="ARBA" id="ARBA00022487"/>
    </source>
</evidence>
<dbReference type="GO" id="GO:0052689">
    <property type="term" value="F:carboxylic ester hydrolase activity"/>
    <property type="evidence" value="ECO:0007669"/>
    <property type="project" value="UniProtKB-KW"/>
</dbReference>
<accession>A0A3R8QFL8</accession>
<feature type="compositionally biased region" description="Low complexity" evidence="5">
    <location>
        <begin position="133"/>
        <end position="147"/>
    </location>
</feature>
<evidence type="ECO:0000256" key="3">
    <source>
        <dbReference type="ARBA" id="ARBA00022801"/>
    </source>
</evidence>
<feature type="compositionally biased region" description="Low complexity" evidence="5">
    <location>
        <begin position="33"/>
        <end position="55"/>
    </location>
</feature>
<keyword evidence="3" id="KW-0378">Hydrolase</keyword>
<feature type="compositionally biased region" description="Polar residues" evidence="5">
    <location>
        <begin position="389"/>
        <end position="399"/>
    </location>
</feature>
<evidence type="ECO:0008006" key="9">
    <source>
        <dbReference type="Google" id="ProtNLM"/>
    </source>
</evidence>
<evidence type="ECO:0000256" key="4">
    <source>
        <dbReference type="ARBA" id="ARBA00023157"/>
    </source>
</evidence>